<dbReference type="AlphaFoldDB" id="F9U719"/>
<dbReference type="CDD" id="cd02440">
    <property type="entry name" value="AdoMet_MTases"/>
    <property type="match status" value="1"/>
</dbReference>
<name>F9U719_9GAMM</name>
<keyword evidence="1" id="KW-0808">Transferase</keyword>
<sequence length="703" mass="75303">MWVDWTPAPARAFACPVCGSDGAKRSVLAVASPFESKELLRLHACDVCGTLSFPGLTPPAYEDDGAATDAGADTSLSQAAIKFYVEQGAAPDTMVEPLFWFDHADIGRYAEVGCGFGFGLDFAREALGWEVRGFDPSPLARAGRRLLDVPVTSDYLGPETLRGEAPVDVLLASEVIEHVVDPHRFLDDITPTLAPDGWLVISTPNAAGVSREASSGALLPLLTPGYHLVLFSEAALRRLLEAHGFTQVRIRASETNLTALACRRPRPCDLSRTLDRALYRDYLKRRLGALDPDEPLSHGFSGRLIKEWVNAGDIDAAKAELDGLTDTYRRLYGIDLDRPETVLAEPIKIESFGRFAAAIPANLCGLAYRSAFIALRHANDPKRALAGFELGERAGVALREALQSIGSDDGETEHLVELCRLGALESSIRVAPAEAPRRLKAAREAFIGTDGDGSRASRRFEVGLEHCFVDLVFGGAYAAANALADARCERGRDEPEAFGRESDPATDLAPHERARSCHARGLLALNDRSDAAAALAWFRVAGEYLRDATVSDSAVEDLAGAIEMARFSAWAVAEPAGAALECAERLAANPSPSAQPFGLCCEVFQRLIHGGAYAEAATLEPAITDRLSFAPERLSAELAFVLGILALNHAAAPIDAFGWFSRAAQLAPPEHPLNDLALLHARRARAAAGIEDAGIGSESRTPE</sequence>
<organism evidence="1 2">
    <name type="scientific">Thiocapsa marina 5811</name>
    <dbReference type="NCBI Taxonomy" id="768671"/>
    <lineage>
        <taxon>Bacteria</taxon>
        <taxon>Pseudomonadati</taxon>
        <taxon>Pseudomonadota</taxon>
        <taxon>Gammaproteobacteria</taxon>
        <taxon>Chromatiales</taxon>
        <taxon>Chromatiaceae</taxon>
        <taxon>Thiocapsa</taxon>
    </lineage>
</organism>
<dbReference type="GO" id="GO:0032259">
    <property type="term" value="P:methylation"/>
    <property type="evidence" value="ECO:0007669"/>
    <property type="project" value="UniProtKB-KW"/>
</dbReference>
<proteinExistence type="predicted"/>
<dbReference type="PANTHER" id="PTHR43861:SF6">
    <property type="entry name" value="METHYLTRANSFERASE TYPE 11"/>
    <property type="match status" value="1"/>
</dbReference>
<reference evidence="1 2" key="1">
    <citation type="submission" date="2011-06" db="EMBL/GenBank/DDBJ databases">
        <title>The draft genome of Thiocapsa marina 5811.</title>
        <authorList>
            <consortium name="US DOE Joint Genome Institute (JGI-PGF)"/>
            <person name="Lucas S."/>
            <person name="Han J."/>
            <person name="Cheng J.-F."/>
            <person name="Goodwin L."/>
            <person name="Pitluck S."/>
            <person name="Peters L."/>
            <person name="Land M.L."/>
            <person name="Hauser L."/>
            <person name="Vogl K."/>
            <person name="Liu Z."/>
            <person name="Imhoff J."/>
            <person name="Thiel V."/>
            <person name="Frigaard N.-U."/>
            <person name="Bryant D."/>
            <person name="Woyke T.J."/>
        </authorList>
    </citation>
    <scope>NUCLEOTIDE SEQUENCE [LARGE SCALE GENOMIC DNA]</scope>
    <source>
        <strain evidence="1 2">5811</strain>
    </source>
</reference>
<gene>
    <name evidence="1" type="ORF">ThimaDRAFT_0721</name>
</gene>
<dbReference type="PATRIC" id="fig|768671.3.peg.777"/>
<dbReference type="PANTHER" id="PTHR43861">
    <property type="entry name" value="TRANS-ACONITATE 2-METHYLTRANSFERASE-RELATED"/>
    <property type="match status" value="1"/>
</dbReference>
<protein>
    <submittedName>
        <fullName evidence="1">Methyltransferase type 12</fullName>
    </submittedName>
</protein>
<dbReference type="EMBL" id="AFWV01000002">
    <property type="protein sequence ID" value="EGV20045.1"/>
    <property type="molecule type" value="Genomic_DNA"/>
</dbReference>
<keyword evidence="1" id="KW-0489">Methyltransferase</keyword>
<dbReference type="SUPFAM" id="SSF53335">
    <property type="entry name" value="S-adenosyl-L-methionine-dependent methyltransferases"/>
    <property type="match status" value="1"/>
</dbReference>
<keyword evidence="2" id="KW-1185">Reference proteome</keyword>
<dbReference type="RefSeq" id="WP_007191598.1">
    <property type="nucleotide sequence ID" value="NZ_AFWV01000002.1"/>
</dbReference>
<dbReference type="Proteomes" id="UP000005459">
    <property type="component" value="Unassembled WGS sequence"/>
</dbReference>
<evidence type="ECO:0000313" key="2">
    <source>
        <dbReference type="Proteomes" id="UP000005459"/>
    </source>
</evidence>
<evidence type="ECO:0000313" key="1">
    <source>
        <dbReference type="EMBL" id="EGV20045.1"/>
    </source>
</evidence>
<accession>F9U719</accession>
<dbReference type="InterPro" id="IPR029063">
    <property type="entry name" value="SAM-dependent_MTases_sf"/>
</dbReference>
<dbReference type="OrthoDB" id="932345at2"/>
<dbReference type="Gene3D" id="3.40.50.150">
    <property type="entry name" value="Vaccinia Virus protein VP39"/>
    <property type="match status" value="1"/>
</dbReference>
<dbReference type="eggNOG" id="COG2227">
    <property type="taxonomic scope" value="Bacteria"/>
</dbReference>
<dbReference type="GO" id="GO:0008168">
    <property type="term" value="F:methyltransferase activity"/>
    <property type="evidence" value="ECO:0007669"/>
    <property type="project" value="UniProtKB-KW"/>
</dbReference>
<dbReference type="STRING" id="768671.ThimaDRAFT_0721"/>
<dbReference type="Pfam" id="PF13489">
    <property type="entry name" value="Methyltransf_23"/>
    <property type="match status" value="1"/>
</dbReference>